<evidence type="ECO:0000256" key="3">
    <source>
        <dbReference type="ARBA" id="ARBA00022553"/>
    </source>
</evidence>
<dbReference type="InterPro" id="IPR036097">
    <property type="entry name" value="HisK_dim/P_sf"/>
</dbReference>
<dbReference type="GO" id="GO:0007234">
    <property type="term" value="P:osmosensory signaling via phosphorelay pathway"/>
    <property type="evidence" value="ECO:0007669"/>
    <property type="project" value="TreeGrafter"/>
</dbReference>
<dbReference type="GO" id="GO:0030295">
    <property type="term" value="F:protein kinase activator activity"/>
    <property type="evidence" value="ECO:0007669"/>
    <property type="project" value="TreeGrafter"/>
</dbReference>
<dbReference type="STRING" id="1549748.WH95_11770"/>
<dbReference type="InterPro" id="IPR050351">
    <property type="entry name" value="BphY/WalK/GraS-like"/>
</dbReference>
<organism evidence="8 9">
    <name type="scientific">Kiloniella litopenaei</name>
    <dbReference type="NCBI Taxonomy" id="1549748"/>
    <lineage>
        <taxon>Bacteria</taxon>
        <taxon>Pseudomonadati</taxon>
        <taxon>Pseudomonadota</taxon>
        <taxon>Alphaproteobacteria</taxon>
        <taxon>Rhodospirillales</taxon>
        <taxon>Kiloniellaceae</taxon>
        <taxon>Kiloniella</taxon>
    </lineage>
</organism>
<dbReference type="PANTHER" id="PTHR42878">
    <property type="entry name" value="TWO-COMPONENT HISTIDINE KINASE"/>
    <property type="match status" value="1"/>
</dbReference>
<dbReference type="AlphaFoldDB" id="A0A0M2R9X3"/>
<reference evidence="8 9" key="1">
    <citation type="submission" date="2015-03" db="EMBL/GenBank/DDBJ databases">
        <title>Genome sequence of Kiloniella sp. P1-1, isolated from the gut microflora of Pacific white shrimp, Penaeus vannamei.</title>
        <authorList>
            <person name="Shao Z."/>
            <person name="Wang L."/>
            <person name="Li X."/>
        </authorList>
    </citation>
    <scope>NUCLEOTIDE SEQUENCE [LARGE SCALE GENOMIC DNA]</scope>
    <source>
        <strain evidence="8 9">P1-1</strain>
    </source>
</reference>
<dbReference type="GO" id="GO:0000156">
    <property type="term" value="F:phosphorelay response regulator activity"/>
    <property type="evidence" value="ECO:0007669"/>
    <property type="project" value="TreeGrafter"/>
</dbReference>
<dbReference type="InterPro" id="IPR036890">
    <property type="entry name" value="HATPase_C_sf"/>
</dbReference>
<dbReference type="GO" id="GO:0000155">
    <property type="term" value="F:phosphorelay sensor kinase activity"/>
    <property type="evidence" value="ECO:0007669"/>
    <property type="project" value="InterPro"/>
</dbReference>
<dbReference type="Proteomes" id="UP000034491">
    <property type="component" value="Unassembled WGS sequence"/>
</dbReference>
<comment type="caution">
    <text evidence="8">The sequence shown here is derived from an EMBL/GenBank/DDBJ whole genome shotgun (WGS) entry which is preliminary data.</text>
</comment>
<accession>A0A0M2R9X3</accession>
<dbReference type="EMBL" id="LANI01000017">
    <property type="protein sequence ID" value="KKJ76790.1"/>
    <property type="molecule type" value="Genomic_DNA"/>
</dbReference>
<dbReference type="PROSITE" id="PS50109">
    <property type="entry name" value="HIS_KIN"/>
    <property type="match status" value="1"/>
</dbReference>
<dbReference type="EC" id="2.7.13.3" evidence="2"/>
<dbReference type="SUPFAM" id="SSF55874">
    <property type="entry name" value="ATPase domain of HSP90 chaperone/DNA topoisomerase II/histidine kinase"/>
    <property type="match status" value="1"/>
</dbReference>
<dbReference type="Gene3D" id="3.30.565.10">
    <property type="entry name" value="Histidine kinase-like ATPase, C-terminal domain"/>
    <property type="match status" value="1"/>
</dbReference>
<evidence type="ECO:0000259" key="7">
    <source>
        <dbReference type="PROSITE" id="PS50109"/>
    </source>
</evidence>
<dbReference type="SMART" id="SM00387">
    <property type="entry name" value="HATPase_c"/>
    <property type="match status" value="1"/>
</dbReference>
<name>A0A0M2R9X3_9PROT</name>
<dbReference type="Pfam" id="PF02518">
    <property type="entry name" value="HATPase_c"/>
    <property type="match status" value="1"/>
</dbReference>
<dbReference type="Gene3D" id="1.10.287.130">
    <property type="match status" value="1"/>
</dbReference>
<evidence type="ECO:0000256" key="6">
    <source>
        <dbReference type="SAM" id="Coils"/>
    </source>
</evidence>
<evidence type="ECO:0000313" key="8">
    <source>
        <dbReference type="EMBL" id="KKJ76790.1"/>
    </source>
</evidence>
<dbReference type="SMART" id="SM00388">
    <property type="entry name" value="HisKA"/>
    <property type="match status" value="1"/>
</dbReference>
<dbReference type="PANTHER" id="PTHR42878:SF15">
    <property type="entry name" value="BACTERIOPHYTOCHROME"/>
    <property type="match status" value="1"/>
</dbReference>
<keyword evidence="3" id="KW-0597">Phosphoprotein</keyword>
<dbReference type="RefSeq" id="WP_046507291.1">
    <property type="nucleotide sequence ID" value="NZ_LANI01000017.1"/>
</dbReference>
<dbReference type="CDD" id="cd00082">
    <property type="entry name" value="HisKA"/>
    <property type="match status" value="1"/>
</dbReference>
<feature type="coiled-coil region" evidence="6">
    <location>
        <begin position="136"/>
        <end position="163"/>
    </location>
</feature>
<dbReference type="OrthoDB" id="9760752at2"/>
<sequence>MSISEINTWSSQENENAIIQAFEFIKDPIIVCRPDSTVLAINKAALNLFSSLEVLPEAGNKLISFSYNKEKLLSLLNIAKAVTGHIPLPISFAQELTRDQRQRNVEGLVARRISVNGACPLILIEKAPTGGMVTKLHHLQEELETAKRVLKLEKKLRLQLESEYQSLDRFSAIAAHDLKSPIGHIVTSLSYLKNRWEKTLPAKELEWLDLLEASGLRLETLIDDLLLYTRSVNSEITLEDVDLNDLLDGIVTDLGDEVLKASATISIDQLPIIKADLSLSRLVFQNLILNAIKFRDADREPFVKISSGVDEEGATHIIVSDNGMGFDNRMAKTMFSPFKRLETDRKIDGHGLGLATVDQIIQHHGWSIFVDGKKGVGATFKIIIPAEA</sequence>
<keyword evidence="4" id="KW-0808">Transferase</keyword>
<keyword evidence="5" id="KW-0418">Kinase</keyword>
<evidence type="ECO:0000256" key="4">
    <source>
        <dbReference type="ARBA" id="ARBA00022679"/>
    </source>
</evidence>
<comment type="catalytic activity">
    <reaction evidence="1">
        <text>ATP + protein L-histidine = ADP + protein N-phospho-L-histidine.</text>
        <dbReference type="EC" id="2.7.13.3"/>
    </reaction>
</comment>
<dbReference type="InterPro" id="IPR003661">
    <property type="entry name" value="HisK_dim/P_dom"/>
</dbReference>
<dbReference type="InterPro" id="IPR003594">
    <property type="entry name" value="HATPase_dom"/>
</dbReference>
<keyword evidence="6" id="KW-0175">Coiled coil</keyword>
<dbReference type="InterPro" id="IPR004358">
    <property type="entry name" value="Sig_transdc_His_kin-like_C"/>
</dbReference>
<gene>
    <name evidence="8" type="ORF">WH95_11770</name>
</gene>
<feature type="domain" description="Histidine kinase" evidence="7">
    <location>
        <begin position="173"/>
        <end position="388"/>
    </location>
</feature>
<evidence type="ECO:0000256" key="2">
    <source>
        <dbReference type="ARBA" id="ARBA00012438"/>
    </source>
</evidence>
<evidence type="ECO:0000256" key="1">
    <source>
        <dbReference type="ARBA" id="ARBA00000085"/>
    </source>
</evidence>
<dbReference type="PRINTS" id="PR00344">
    <property type="entry name" value="BCTRLSENSOR"/>
</dbReference>
<evidence type="ECO:0000313" key="9">
    <source>
        <dbReference type="Proteomes" id="UP000034491"/>
    </source>
</evidence>
<evidence type="ECO:0000256" key="5">
    <source>
        <dbReference type="ARBA" id="ARBA00022777"/>
    </source>
</evidence>
<dbReference type="InterPro" id="IPR005467">
    <property type="entry name" value="His_kinase_dom"/>
</dbReference>
<keyword evidence="9" id="KW-1185">Reference proteome</keyword>
<proteinExistence type="predicted"/>
<dbReference type="Pfam" id="PF00512">
    <property type="entry name" value="HisKA"/>
    <property type="match status" value="1"/>
</dbReference>
<protein>
    <recommendedName>
        <fullName evidence="2">histidine kinase</fullName>
        <ecNumber evidence="2">2.7.13.3</ecNumber>
    </recommendedName>
</protein>
<dbReference type="SUPFAM" id="SSF47384">
    <property type="entry name" value="Homodimeric domain of signal transducing histidine kinase"/>
    <property type="match status" value="1"/>
</dbReference>